<protein>
    <submittedName>
        <fullName evidence="1">Uncharacterized protein</fullName>
    </submittedName>
</protein>
<gene>
    <name evidence="1" type="ORF">SAMN05443633_11739</name>
</gene>
<dbReference type="STRING" id="1416778.SAMN05443633_11739"/>
<dbReference type="Proteomes" id="UP000184518">
    <property type="component" value="Unassembled WGS sequence"/>
</dbReference>
<evidence type="ECO:0000313" key="1">
    <source>
        <dbReference type="EMBL" id="SHG54410.1"/>
    </source>
</evidence>
<sequence>MKKIGLLLSAFYCSLLFAQKEELYNEVYFPIKYVLKNSPDTIKTKVLNTGFYTNEEFSPATYIKRMTILDPSGKKMKVYENDIQYMEITDLKKVKRKFIDGKTALSKDVGLLQVMFSGKKVSWYKKSIYSGPIYTYKTNDTEYLMFHKEKNITELHLKMPGTVAILKEKFYGYPDILSLLDTLFEEKDLLKILQLYDRK</sequence>
<dbReference type="RefSeq" id="WP_072963206.1">
    <property type="nucleotide sequence ID" value="NZ_FQUT01000017.1"/>
</dbReference>
<dbReference type="AlphaFoldDB" id="A0A1M5KP13"/>
<evidence type="ECO:0000313" key="2">
    <source>
        <dbReference type="Proteomes" id="UP000184518"/>
    </source>
</evidence>
<reference evidence="2" key="1">
    <citation type="submission" date="2016-11" db="EMBL/GenBank/DDBJ databases">
        <authorList>
            <person name="Varghese N."/>
            <person name="Submissions S."/>
        </authorList>
    </citation>
    <scope>NUCLEOTIDE SEQUENCE [LARGE SCALE GENOMIC DNA]</scope>
    <source>
        <strain evidence="2">DSM 27619</strain>
    </source>
</reference>
<name>A0A1M5KP13_9FLAO</name>
<dbReference type="EMBL" id="FQUT01000017">
    <property type="protein sequence ID" value="SHG54410.1"/>
    <property type="molecule type" value="Genomic_DNA"/>
</dbReference>
<keyword evidence="2" id="KW-1185">Reference proteome</keyword>
<proteinExistence type="predicted"/>
<organism evidence="1 2">
    <name type="scientific">Chryseobacterium arachidis</name>
    <dbReference type="NCBI Taxonomy" id="1416778"/>
    <lineage>
        <taxon>Bacteria</taxon>
        <taxon>Pseudomonadati</taxon>
        <taxon>Bacteroidota</taxon>
        <taxon>Flavobacteriia</taxon>
        <taxon>Flavobacteriales</taxon>
        <taxon>Weeksellaceae</taxon>
        <taxon>Chryseobacterium group</taxon>
        <taxon>Chryseobacterium</taxon>
    </lineage>
</organism>
<dbReference type="OrthoDB" id="1261245at2"/>
<accession>A0A1M5KP13</accession>